<dbReference type="EMBL" id="JADBDZ010000001">
    <property type="protein sequence ID" value="MBE1536849.1"/>
    <property type="molecule type" value="Genomic_DNA"/>
</dbReference>
<dbReference type="PANTHER" id="PTHR39428:SF1">
    <property type="entry name" value="F420H(2)-DEPENDENT QUINONE REDUCTASE RV1261C"/>
    <property type="match status" value="1"/>
</dbReference>
<comment type="catalytic activity">
    <reaction evidence="2">
        <text>oxidized coenzyme F420-(gamma-L-Glu)(n) + a quinol + H(+) = reduced coenzyme F420-(gamma-L-Glu)(n) + a quinone</text>
        <dbReference type="Rhea" id="RHEA:39663"/>
        <dbReference type="Rhea" id="RHEA-COMP:12939"/>
        <dbReference type="Rhea" id="RHEA-COMP:14378"/>
        <dbReference type="ChEBI" id="CHEBI:15378"/>
        <dbReference type="ChEBI" id="CHEBI:24646"/>
        <dbReference type="ChEBI" id="CHEBI:132124"/>
        <dbReference type="ChEBI" id="CHEBI:133980"/>
        <dbReference type="ChEBI" id="CHEBI:139511"/>
    </reaction>
</comment>
<dbReference type="RefSeq" id="WP_192762831.1">
    <property type="nucleotide sequence ID" value="NZ_JADBDZ010000001.1"/>
</dbReference>
<dbReference type="InterPro" id="IPR012349">
    <property type="entry name" value="Split_barrel_FMN-bd"/>
</dbReference>
<dbReference type="NCBIfam" id="TIGR00026">
    <property type="entry name" value="hi_GC_TIGR00026"/>
    <property type="match status" value="1"/>
</dbReference>
<comment type="similarity">
    <text evidence="1">Belongs to the F420H(2)-dependent quinone reductase family.</text>
</comment>
<evidence type="ECO:0000313" key="3">
    <source>
        <dbReference type="EMBL" id="MBE1536849.1"/>
    </source>
</evidence>
<dbReference type="InterPro" id="IPR004378">
    <property type="entry name" value="F420H2_quin_Rdtase"/>
</dbReference>
<keyword evidence="4" id="KW-1185">Reference proteome</keyword>
<organism evidence="3 4">
    <name type="scientific">Actinomadura algeriensis</name>
    <dbReference type="NCBI Taxonomy" id="1679523"/>
    <lineage>
        <taxon>Bacteria</taxon>
        <taxon>Bacillati</taxon>
        <taxon>Actinomycetota</taxon>
        <taxon>Actinomycetes</taxon>
        <taxon>Streptosporangiales</taxon>
        <taxon>Thermomonosporaceae</taxon>
        <taxon>Actinomadura</taxon>
    </lineage>
</organism>
<evidence type="ECO:0000256" key="2">
    <source>
        <dbReference type="ARBA" id="ARBA00049106"/>
    </source>
</evidence>
<sequence>MSEKEPGYTAPDLGLVGAEHVARYRETGGEVGYLWNGAPTLLLTTTGRRSGRPRTSAMIFGRDGDDHLVVASMGGAPRHPQWYLNLEAEPGAEIQVRAELLRVTARTASEDERPRLWKIMTEVWPNYDVYQSRTERRIPVVVLSPA</sequence>
<dbReference type="Pfam" id="PF04075">
    <property type="entry name" value="F420H2_quin_red"/>
    <property type="match status" value="1"/>
</dbReference>
<evidence type="ECO:0000313" key="4">
    <source>
        <dbReference type="Proteomes" id="UP000627838"/>
    </source>
</evidence>
<dbReference type="Proteomes" id="UP000627838">
    <property type="component" value="Unassembled WGS sequence"/>
</dbReference>
<comment type="caution">
    <text evidence="3">The sequence shown here is derived from an EMBL/GenBank/DDBJ whole genome shotgun (WGS) entry which is preliminary data.</text>
</comment>
<name>A0ABR9K2P1_9ACTN</name>
<dbReference type="PANTHER" id="PTHR39428">
    <property type="entry name" value="F420H(2)-DEPENDENT QUINONE REDUCTASE RV1261C"/>
    <property type="match status" value="1"/>
</dbReference>
<protein>
    <submittedName>
        <fullName evidence="3">Deazaflavin-dependent oxidoreductase (Nitroreductase family)</fullName>
    </submittedName>
</protein>
<dbReference type="Gene3D" id="2.30.110.10">
    <property type="entry name" value="Electron Transport, Fmn-binding Protein, Chain A"/>
    <property type="match status" value="1"/>
</dbReference>
<proteinExistence type="inferred from homology"/>
<dbReference type="SUPFAM" id="SSF50475">
    <property type="entry name" value="FMN-binding split barrel"/>
    <property type="match status" value="1"/>
</dbReference>
<gene>
    <name evidence="3" type="ORF">H4W34_006682</name>
</gene>
<reference evidence="3 4" key="1">
    <citation type="submission" date="2020-10" db="EMBL/GenBank/DDBJ databases">
        <title>Sequencing the genomes of 1000 actinobacteria strains.</title>
        <authorList>
            <person name="Klenk H.-P."/>
        </authorList>
    </citation>
    <scope>NUCLEOTIDE SEQUENCE [LARGE SCALE GENOMIC DNA]</scope>
    <source>
        <strain evidence="3 4">DSM 46744</strain>
    </source>
</reference>
<evidence type="ECO:0000256" key="1">
    <source>
        <dbReference type="ARBA" id="ARBA00008710"/>
    </source>
</evidence>
<accession>A0ABR9K2P1</accession>